<dbReference type="GO" id="GO:0046872">
    <property type="term" value="F:metal ion binding"/>
    <property type="evidence" value="ECO:0007669"/>
    <property type="project" value="UniProtKB-KW"/>
</dbReference>
<keyword evidence="2" id="KW-0479">Metal-binding</keyword>
<evidence type="ECO:0000256" key="1">
    <source>
        <dbReference type="ARBA" id="ARBA00022485"/>
    </source>
</evidence>
<feature type="domain" description="4Fe-4S ferredoxin-type" evidence="5">
    <location>
        <begin position="49"/>
        <end position="80"/>
    </location>
</feature>
<dbReference type="PROSITE" id="PS51379">
    <property type="entry name" value="4FE4S_FER_2"/>
    <property type="match status" value="3"/>
</dbReference>
<dbReference type="AlphaFoldDB" id="A0A2K2U3Q5"/>
<evidence type="ECO:0000313" key="6">
    <source>
        <dbReference type="EMBL" id="PNV64931.1"/>
    </source>
</evidence>
<gene>
    <name evidence="6" type="ORF">C2L80_09340</name>
</gene>
<proteinExistence type="predicted"/>
<feature type="domain" description="4Fe-4S ferredoxin-type" evidence="5">
    <location>
        <begin position="81"/>
        <end position="110"/>
    </location>
</feature>
<dbReference type="Proteomes" id="UP000236488">
    <property type="component" value="Unassembled WGS sequence"/>
</dbReference>
<dbReference type="PANTHER" id="PTHR43177:SF3">
    <property type="entry name" value="PROTEIN NRFC HOMOLOG"/>
    <property type="match status" value="1"/>
</dbReference>
<keyword evidence="3" id="KW-0408">Iron</keyword>
<dbReference type="RefSeq" id="WP_103263082.1">
    <property type="nucleotide sequence ID" value="NZ_PPEL01000058.1"/>
</dbReference>
<sequence>MTHYGMLIDVGTCAGCNACTMACKYQNATPHGTYWCKVLSGERGTYPNAVQTVLPMSCQHCSNAPCVRVCPTGASHYDENGNVQVDYGKCIGCRMCMGACPYDARSFNWFDSAEHPYYEGFEQTPYEQMRAAEHPVGVVEKCVMCHGRTEEGKEPACVQTCITKSRWFGDLDDPTSELCKKIEEMGARPLKPELGTKPSVYYAGLVD</sequence>
<dbReference type="Pfam" id="PF13247">
    <property type="entry name" value="Fer4_11"/>
    <property type="match status" value="2"/>
</dbReference>
<evidence type="ECO:0000256" key="4">
    <source>
        <dbReference type="ARBA" id="ARBA00023014"/>
    </source>
</evidence>
<dbReference type="SUPFAM" id="SSF54862">
    <property type="entry name" value="4Fe-4S ferredoxins"/>
    <property type="match status" value="1"/>
</dbReference>
<dbReference type="GO" id="GO:0051539">
    <property type="term" value="F:4 iron, 4 sulfur cluster binding"/>
    <property type="evidence" value="ECO:0007669"/>
    <property type="project" value="UniProtKB-KW"/>
</dbReference>
<comment type="caution">
    <text evidence="6">The sequence shown here is derived from an EMBL/GenBank/DDBJ whole genome shotgun (WGS) entry which is preliminary data.</text>
</comment>
<keyword evidence="1" id="KW-0004">4Fe-4S</keyword>
<name>A0A2K2U3Q5_9ACTN</name>
<dbReference type="EMBL" id="PPEL01000058">
    <property type="protein sequence ID" value="PNV64931.1"/>
    <property type="molecule type" value="Genomic_DNA"/>
</dbReference>
<dbReference type="InterPro" id="IPR017900">
    <property type="entry name" value="4Fe4S_Fe_S_CS"/>
</dbReference>
<accession>A0A2K2U3Q5</accession>
<evidence type="ECO:0000256" key="3">
    <source>
        <dbReference type="ARBA" id="ARBA00023004"/>
    </source>
</evidence>
<dbReference type="PANTHER" id="PTHR43177">
    <property type="entry name" value="PROTEIN NRFC"/>
    <property type="match status" value="1"/>
</dbReference>
<evidence type="ECO:0000256" key="2">
    <source>
        <dbReference type="ARBA" id="ARBA00022723"/>
    </source>
</evidence>
<dbReference type="CDD" id="cd10551">
    <property type="entry name" value="PsrB"/>
    <property type="match status" value="1"/>
</dbReference>
<keyword evidence="7" id="KW-1185">Reference proteome</keyword>
<feature type="domain" description="4Fe-4S ferredoxin-type" evidence="5">
    <location>
        <begin position="4"/>
        <end position="33"/>
    </location>
</feature>
<dbReference type="Gene3D" id="3.30.70.20">
    <property type="match status" value="2"/>
</dbReference>
<keyword evidence="4" id="KW-0411">Iron-sulfur</keyword>
<evidence type="ECO:0000259" key="5">
    <source>
        <dbReference type="PROSITE" id="PS51379"/>
    </source>
</evidence>
<dbReference type="PROSITE" id="PS00198">
    <property type="entry name" value="4FE4S_FER_1"/>
    <property type="match status" value="1"/>
</dbReference>
<protein>
    <submittedName>
        <fullName evidence="6">4Fe-4S ferredoxin</fullName>
    </submittedName>
</protein>
<dbReference type="InterPro" id="IPR017896">
    <property type="entry name" value="4Fe4S_Fe-S-bd"/>
</dbReference>
<reference evidence="6 7" key="1">
    <citation type="journal article" date="2018" name="Int. J. Syst. Evol. Microbiol.">
        <title>Rubneribacter badeniensis gen. nov., sp. nov. and Enteroscipio rubneri gen. nov., sp. nov., new members of the Eggerthellaceae isolated from human faeces.</title>
        <authorList>
            <person name="Danylec N."/>
            <person name="Gobl A."/>
            <person name="Stoll D.A."/>
            <person name="Hetzer B."/>
            <person name="Kulling S.E."/>
            <person name="Huch M."/>
        </authorList>
    </citation>
    <scope>NUCLEOTIDE SEQUENCE [LARGE SCALE GENOMIC DNA]</scope>
    <source>
        <strain evidence="6 7">ResAG-85</strain>
    </source>
</reference>
<dbReference type="InterPro" id="IPR050954">
    <property type="entry name" value="ET_IronSulfur_Cluster-Binding"/>
</dbReference>
<organism evidence="6 7">
    <name type="scientific">Rubneribacter badeniensis</name>
    <dbReference type="NCBI Taxonomy" id="2070688"/>
    <lineage>
        <taxon>Bacteria</taxon>
        <taxon>Bacillati</taxon>
        <taxon>Actinomycetota</taxon>
        <taxon>Coriobacteriia</taxon>
        <taxon>Eggerthellales</taxon>
        <taxon>Eggerthellaceae</taxon>
        <taxon>Rubneribacter</taxon>
    </lineage>
</organism>
<evidence type="ECO:0000313" key="7">
    <source>
        <dbReference type="Proteomes" id="UP000236488"/>
    </source>
</evidence>